<dbReference type="AlphaFoldDB" id="A0A9E6XXX7"/>
<keyword evidence="10" id="KW-1185">Reference proteome</keyword>
<dbReference type="InterPro" id="IPR051211">
    <property type="entry name" value="PG_lysyltransferase"/>
</dbReference>
<accession>A0A9E6XXX7</accession>
<feature type="transmembrane region" description="Helical" evidence="7">
    <location>
        <begin position="15"/>
        <end position="37"/>
    </location>
</feature>
<protein>
    <recommendedName>
        <fullName evidence="8">Phosphatidylglycerol lysyltransferase C-terminal domain-containing protein</fullName>
    </recommendedName>
</protein>
<reference evidence="9" key="1">
    <citation type="journal article" date="2022" name="Int. J. Syst. Evol. Microbiol.">
        <title>Pseudomonas aegrilactucae sp. nov. and Pseudomonas morbosilactucae sp. nov., pathogens causing bacterial rot of lettuce in Japan.</title>
        <authorList>
            <person name="Sawada H."/>
            <person name="Fujikawa T."/>
            <person name="Satou M."/>
        </authorList>
    </citation>
    <scope>NUCLEOTIDE SEQUENCE</scope>
    <source>
        <strain evidence="9">0166_1</strain>
    </source>
</reference>
<dbReference type="GO" id="GO:0016755">
    <property type="term" value="F:aminoacyltransferase activity"/>
    <property type="evidence" value="ECO:0007669"/>
    <property type="project" value="TreeGrafter"/>
</dbReference>
<evidence type="ECO:0000259" key="8">
    <source>
        <dbReference type="Pfam" id="PF09924"/>
    </source>
</evidence>
<dbReference type="GO" id="GO:0055091">
    <property type="term" value="P:phospholipid homeostasis"/>
    <property type="evidence" value="ECO:0007669"/>
    <property type="project" value="TreeGrafter"/>
</dbReference>
<keyword evidence="2" id="KW-1003">Cell membrane</keyword>
<dbReference type="InterPro" id="IPR024320">
    <property type="entry name" value="LPG_synthase_C"/>
</dbReference>
<dbReference type="Proteomes" id="UP001162834">
    <property type="component" value="Chromosome"/>
</dbReference>
<evidence type="ECO:0000313" key="9">
    <source>
        <dbReference type="EMBL" id="UGS36128.1"/>
    </source>
</evidence>
<dbReference type="PANTHER" id="PTHR34697:SF2">
    <property type="entry name" value="PHOSPHATIDYLGLYCEROL LYSYLTRANSFERASE"/>
    <property type="match status" value="1"/>
</dbReference>
<feature type="compositionally biased region" description="Low complexity" evidence="6">
    <location>
        <begin position="542"/>
        <end position="552"/>
    </location>
</feature>
<proteinExistence type="predicted"/>
<dbReference type="PANTHER" id="PTHR34697">
    <property type="entry name" value="PHOSPHATIDYLGLYCEROL LYSYLTRANSFERASE"/>
    <property type="match status" value="1"/>
</dbReference>
<comment type="subcellular location">
    <subcellularLocation>
        <location evidence="1">Cell membrane</location>
        <topology evidence="1">Multi-pass membrane protein</topology>
    </subcellularLocation>
</comment>
<sequence length="619" mass="65507">MRPVTPSTVRRPRRVVPAAAAGLVALAAALLAGNALVPSAPWRPLSLVSVSGGSPMAFGHVLALALGGGLVLPACGLWRGQRRAAVTAALGLSLWAGVALTRHGVEVRPLAVAFDALVVAAPVAAAALLRPAPAADGHLPAEHERATALVAAHSRDSLDPFILREDKSLHFAAGGVLGYRTLRATAIVGGDPVAPDDRAPAVLADFEARAARRGWDVVVTGASARHLDAYRAAGWHALRIGDEAVVDPRAFSLAGRPIRKVRQSVMRIARLGWSVDVLDGEQLGDAMGEIAAIDRRWRTAQPRLYGFAMTLGHLEPDGVYVLARDERGRLGGFLRFSRYLDGLSLDVMRREADTPNGLNEAMVVAALEYARAGGLAEVSLNFAGFAHVMAAAGPLSPPYRLVRWVLRRAHGRFQLERLVRFNAKFFPQWRPRFLLYRHRGALPRLALRVLQAEAYVRAPRCRMLPNRWLAPRPGMTISAPAATSPVATSVPARPSCGSTWLATGSEIAAASDAAPTIASTIHASAAAVAADATADSPAIRRSARPAANPAGSQATSMRSSPWRSPPASCCNGSAPATRGPMPSTPAWNSRYNQPTPANTDAMTARMAAGQRAADSTRPR</sequence>
<dbReference type="Pfam" id="PF09924">
    <property type="entry name" value="LPG_synthase_C"/>
    <property type="match status" value="1"/>
</dbReference>
<keyword evidence="5 7" id="KW-0472">Membrane</keyword>
<dbReference type="RefSeq" id="WP_259315806.1">
    <property type="nucleotide sequence ID" value="NZ_CP087164.1"/>
</dbReference>
<evidence type="ECO:0000256" key="1">
    <source>
        <dbReference type="ARBA" id="ARBA00004651"/>
    </source>
</evidence>
<organism evidence="9 10">
    <name type="scientific">Capillimicrobium parvum</name>
    <dbReference type="NCBI Taxonomy" id="2884022"/>
    <lineage>
        <taxon>Bacteria</taxon>
        <taxon>Bacillati</taxon>
        <taxon>Actinomycetota</taxon>
        <taxon>Thermoleophilia</taxon>
        <taxon>Solirubrobacterales</taxon>
        <taxon>Capillimicrobiaceae</taxon>
        <taxon>Capillimicrobium</taxon>
    </lineage>
</organism>
<evidence type="ECO:0000256" key="2">
    <source>
        <dbReference type="ARBA" id="ARBA00022475"/>
    </source>
</evidence>
<feature type="region of interest" description="Disordered" evidence="6">
    <location>
        <begin position="542"/>
        <end position="619"/>
    </location>
</feature>
<dbReference type="GO" id="GO:0005886">
    <property type="term" value="C:plasma membrane"/>
    <property type="evidence" value="ECO:0007669"/>
    <property type="project" value="UniProtKB-SubCell"/>
</dbReference>
<keyword evidence="4 7" id="KW-1133">Transmembrane helix</keyword>
<feature type="transmembrane region" description="Helical" evidence="7">
    <location>
        <begin position="57"/>
        <end position="78"/>
    </location>
</feature>
<evidence type="ECO:0000256" key="7">
    <source>
        <dbReference type="SAM" id="Phobius"/>
    </source>
</evidence>
<feature type="domain" description="Phosphatidylglycerol lysyltransferase C-terminal" evidence="8">
    <location>
        <begin position="151"/>
        <end position="436"/>
    </location>
</feature>
<evidence type="ECO:0000256" key="5">
    <source>
        <dbReference type="ARBA" id="ARBA00023136"/>
    </source>
</evidence>
<dbReference type="EMBL" id="CP087164">
    <property type="protein sequence ID" value="UGS36128.1"/>
    <property type="molecule type" value="Genomic_DNA"/>
</dbReference>
<dbReference type="KEGG" id="sbae:DSM104329_02528"/>
<feature type="compositionally biased region" description="Polar residues" evidence="6">
    <location>
        <begin position="585"/>
        <end position="601"/>
    </location>
</feature>
<keyword evidence="3 7" id="KW-0812">Transmembrane</keyword>
<gene>
    <name evidence="9" type="ORF">DSM104329_02528</name>
</gene>
<evidence type="ECO:0000313" key="10">
    <source>
        <dbReference type="Proteomes" id="UP001162834"/>
    </source>
</evidence>
<feature type="compositionally biased region" description="Polar residues" evidence="6">
    <location>
        <begin position="553"/>
        <end position="562"/>
    </location>
</feature>
<evidence type="ECO:0000256" key="6">
    <source>
        <dbReference type="SAM" id="MobiDB-lite"/>
    </source>
</evidence>
<evidence type="ECO:0000256" key="3">
    <source>
        <dbReference type="ARBA" id="ARBA00022692"/>
    </source>
</evidence>
<evidence type="ECO:0000256" key="4">
    <source>
        <dbReference type="ARBA" id="ARBA00022989"/>
    </source>
</evidence>
<feature type="transmembrane region" description="Helical" evidence="7">
    <location>
        <begin position="110"/>
        <end position="129"/>
    </location>
</feature>
<name>A0A9E6XXX7_9ACTN</name>